<feature type="compositionally biased region" description="Acidic residues" evidence="1">
    <location>
        <begin position="39"/>
        <end position="71"/>
    </location>
</feature>
<evidence type="ECO:0000313" key="2">
    <source>
        <dbReference type="EMBL" id="MBR7837669.1"/>
    </source>
</evidence>
<dbReference type="Proteomes" id="UP000675781">
    <property type="component" value="Unassembled WGS sequence"/>
</dbReference>
<protein>
    <submittedName>
        <fullName evidence="2">Uncharacterized protein</fullName>
    </submittedName>
</protein>
<reference evidence="2" key="1">
    <citation type="submission" date="2021-04" db="EMBL/GenBank/DDBJ databases">
        <title>Genome based classification of Actinospica acidithermotolerans sp. nov., an actinobacterium isolated from an Indonesian hot spring.</title>
        <authorList>
            <person name="Kusuma A.B."/>
            <person name="Putra K.E."/>
            <person name="Nafisah S."/>
            <person name="Loh J."/>
            <person name="Nouioui I."/>
            <person name="Goodfellow M."/>
        </authorList>
    </citation>
    <scope>NUCLEOTIDE SEQUENCE</scope>
    <source>
        <strain evidence="2">CSCA 57</strain>
    </source>
</reference>
<dbReference type="AlphaFoldDB" id="A0A941EYY2"/>
<evidence type="ECO:0000256" key="1">
    <source>
        <dbReference type="SAM" id="MobiDB-lite"/>
    </source>
</evidence>
<gene>
    <name evidence="2" type="ORF">KDL01_30605</name>
</gene>
<sequence length="176" mass="18589">MDAMQNDGAAVEVLEPVEEVDPVDPEAEISEPAVPVPEAEIEAETEAESEPAAEPAAEPDPEPESEPEASAEPEVPQPRSVEPDPEPSSKAKKRKSAPRSAKTATGTKALVVFRDGKVHYADESVVVLDLDEAAHPDTDVHDVVDKLSELRDTSDSAGRTEAIALVADLIQAKALA</sequence>
<name>A0A941EYY2_9ACTN</name>
<keyword evidence="3" id="KW-1185">Reference proteome</keyword>
<feature type="compositionally biased region" description="Acidic residues" evidence="1">
    <location>
        <begin position="15"/>
        <end position="29"/>
    </location>
</feature>
<dbReference type="RefSeq" id="WP_212532136.1">
    <property type="nucleotide sequence ID" value="NZ_JAGSOG010000221.1"/>
</dbReference>
<comment type="caution">
    <text evidence="2">The sequence shown here is derived from an EMBL/GenBank/DDBJ whole genome shotgun (WGS) entry which is preliminary data.</text>
</comment>
<evidence type="ECO:0000313" key="3">
    <source>
        <dbReference type="Proteomes" id="UP000675781"/>
    </source>
</evidence>
<feature type="region of interest" description="Disordered" evidence="1">
    <location>
        <begin position="1"/>
        <end position="108"/>
    </location>
</feature>
<dbReference type="EMBL" id="JAGSOG010000221">
    <property type="protein sequence ID" value="MBR7837669.1"/>
    <property type="molecule type" value="Genomic_DNA"/>
</dbReference>
<organism evidence="2 3">
    <name type="scientific">Actinospica durhamensis</name>
    <dbReference type="NCBI Taxonomy" id="1508375"/>
    <lineage>
        <taxon>Bacteria</taxon>
        <taxon>Bacillati</taxon>
        <taxon>Actinomycetota</taxon>
        <taxon>Actinomycetes</taxon>
        <taxon>Catenulisporales</taxon>
        <taxon>Actinospicaceae</taxon>
        <taxon>Actinospica</taxon>
    </lineage>
</organism>
<accession>A0A941EYY2</accession>
<proteinExistence type="predicted"/>